<evidence type="ECO:0000256" key="1">
    <source>
        <dbReference type="ARBA" id="ARBA00012552"/>
    </source>
</evidence>
<dbReference type="GO" id="GO:0003676">
    <property type="term" value="F:nucleic acid binding"/>
    <property type="evidence" value="ECO:0007669"/>
    <property type="project" value="InterPro"/>
</dbReference>
<dbReference type="InterPro" id="IPR000629">
    <property type="entry name" value="RNA-helicase_DEAD-box_CS"/>
</dbReference>
<reference evidence="9 10" key="1">
    <citation type="submission" date="2013-11" db="EMBL/GenBank/DDBJ databases">
        <title>Opisthorchis viverrini - life in the bile duct.</title>
        <authorList>
            <person name="Young N.D."/>
            <person name="Nagarajan N."/>
            <person name="Lin S.J."/>
            <person name="Korhonen P.K."/>
            <person name="Jex A.R."/>
            <person name="Hall R.S."/>
            <person name="Safavi-Hemami H."/>
            <person name="Kaewkong W."/>
            <person name="Bertrand D."/>
            <person name="Gao S."/>
            <person name="Seet Q."/>
            <person name="Wongkham S."/>
            <person name="Teh B.T."/>
            <person name="Wongkham C."/>
            <person name="Intapan P.M."/>
            <person name="Maleewong W."/>
            <person name="Yang X."/>
            <person name="Hu M."/>
            <person name="Wang Z."/>
            <person name="Hofmann A."/>
            <person name="Sternberg P.W."/>
            <person name="Tan P."/>
            <person name="Wang J."/>
            <person name="Gasser R.B."/>
        </authorList>
    </citation>
    <scope>NUCLEOTIDE SEQUENCE [LARGE SCALE GENOMIC DNA]</scope>
</reference>
<dbReference type="EMBL" id="KL596631">
    <property type="protein sequence ID" value="KER32780.1"/>
    <property type="molecule type" value="Genomic_DNA"/>
</dbReference>
<sequence>MLLALRGSTKVQKYGATVIRSSCICCARYLHAYVEDVDQPRKSRAYLREPPGFVAAHRWMLHRAANDNLQNLLFHGEQKDRAPGVEGNFLSSAVRANLSGSPVKDNLTYPIIDTPITCHPSMKFLSSQLIRVDNAISGWEPWDEEKSAASDVDRYGCQADSGGLHRSCRFNCVVPTSYHTRTDNSVRLVSVLRAASARHMAPTSSGISKSVFKPRHPVYLAAFSDLTLQQAGQEAALALTLDSLGIVVLCLRNKNLRYKHTFGYAPLVIQGCCGGMCRGWYRPESSDEVSLLDWIPVDSRLCAVRLATSVKESHRRQVDRCMFTVSAYAPTDCSSDIVVVAGDMNEQVGMISVSETQLGGRHALNSIRKLDELTRIISSKYVNSYYEEIATSLHSAENFACGTALSGALKQTKRWHCLNPGGPEHNLKRPITRRQVKRSVQADREVWSAGNARRLFSLIRATGPRKPPVSEAINGRNVADIPLVDRRLYENLSRMGFDQLTPVQRHAIGLLCTEDVTEVPGGEASYQRVTGRYDLMAAAQTGSGKTLAYLIPMVNRLLRVYPYEAMQSLLGQPSCQFPSGLILAPTRELVQQILSEVTKLSYRTFLRPVGIYGGERPVRQLHQISLGCHVAVATPGRLLDFLRQGKLLLSHCRSLVLDEADRMLDMGFEEQIREILESPEHCMPKPQESERQTCLFSATFPREVSLLARNFLRGSRCISLTLGGQDAGVVVPEWGKSTGRGTDLSSLTRIVPREIRQRIEFVPSSSVQTLHSHLLDLVRRLISGGEQSAEEGALNQVLIFCNTKREVDEVDARLYQNGVKSASIHGDKSQPHRSRALELFRRGTVQVLVASSVAARGLDIPHVTAVINVGFPVEIDDYVHRIGRTGRMGRAGEAITVLNQTLLDKASRSVARGVLRVLQSSMGDTEANIPEPVLSFACLNPNDFDEEEPRFTARRSSQSKWTSPHRSNRYSGFGDKKRSFGSLDELSRRYT</sequence>
<dbReference type="InterPro" id="IPR011545">
    <property type="entry name" value="DEAD/DEAH_box_helicase_dom"/>
</dbReference>
<evidence type="ECO:0000259" key="7">
    <source>
        <dbReference type="PROSITE" id="PS51192"/>
    </source>
</evidence>
<dbReference type="PROSITE" id="PS51194">
    <property type="entry name" value="HELICASE_CTER"/>
    <property type="match status" value="1"/>
</dbReference>
<keyword evidence="10" id="KW-1185">Reference proteome</keyword>
<dbReference type="InterPro" id="IPR001650">
    <property type="entry name" value="Helicase_C-like"/>
</dbReference>
<feature type="compositionally biased region" description="Polar residues" evidence="6">
    <location>
        <begin position="954"/>
        <end position="965"/>
    </location>
</feature>
<evidence type="ECO:0000313" key="10">
    <source>
        <dbReference type="Proteomes" id="UP000054324"/>
    </source>
</evidence>
<dbReference type="KEGG" id="ovi:T265_01259"/>
<dbReference type="PROSITE" id="PS51192">
    <property type="entry name" value="HELICASE_ATP_BIND_1"/>
    <property type="match status" value="1"/>
</dbReference>
<evidence type="ECO:0000313" key="9">
    <source>
        <dbReference type="EMBL" id="KER32780.1"/>
    </source>
</evidence>
<evidence type="ECO:0000256" key="4">
    <source>
        <dbReference type="ARBA" id="ARBA00022806"/>
    </source>
</evidence>
<dbReference type="SUPFAM" id="SSF52540">
    <property type="entry name" value="P-loop containing nucleoside triphosphate hydrolases"/>
    <property type="match status" value="1"/>
</dbReference>
<dbReference type="RefSeq" id="XP_009163508.1">
    <property type="nucleotide sequence ID" value="XM_009165244.1"/>
</dbReference>
<dbReference type="Pfam" id="PF00271">
    <property type="entry name" value="Helicase_C"/>
    <property type="match status" value="1"/>
</dbReference>
<dbReference type="SMART" id="SM00487">
    <property type="entry name" value="DEXDc"/>
    <property type="match status" value="1"/>
</dbReference>
<evidence type="ECO:0000256" key="3">
    <source>
        <dbReference type="ARBA" id="ARBA00022801"/>
    </source>
</evidence>
<dbReference type="GO" id="GO:0005524">
    <property type="term" value="F:ATP binding"/>
    <property type="evidence" value="ECO:0007669"/>
    <property type="project" value="UniProtKB-KW"/>
</dbReference>
<dbReference type="PANTHER" id="PTHR47958">
    <property type="entry name" value="ATP-DEPENDENT RNA HELICASE DBP3"/>
    <property type="match status" value="1"/>
</dbReference>
<name>A0A075AAH7_OPIVI</name>
<accession>A0A075AAH7</accession>
<evidence type="ECO:0000256" key="5">
    <source>
        <dbReference type="ARBA" id="ARBA00022840"/>
    </source>
</evidence>
<feature type="domain" description="Helicase C-terminal" evidence="8">
    <location>
        <begin position="776"/>
        <end position="937"/>
    </location>
</feature>
<keyword evidence="2" id="KW-0547">Nucleotide-binding</keyword>
<dbReference type="CDD" id="cd18787">
    <property type="entry name" value="SF2_C_DEAD"/>
    <property type="match status" value="1"/>
</dbReference>
<dbReference type="EC" id="3.6.4.13" evidence="1"/>
<dbReference type="InterPro" id="IPR014001">
    <property type="entry name" value="Helicase_ATP-bd"/>
</dbReference>
<dbReference type="GO" id="GO:0016787">
    <property type="term" value="F:hydrolase activity"/>
    <property type="evidence" value="ECO:0007669"/>
    <property type="project" value="UniProtKB-KW"/>
</dbReference>
<dbReference type="GO" id="GO:0003724">
    <property type="term" value="F:RNA helicase activity"/>
    <property type="evidence" value="ECO:0007669"/>
    <property type="project" value="UniProtKB-EC"/>
</dbReference>
<gene>
    <name evidence="9" type="ORF">T265_01259</name>
</gene>
<protein>
    <recommendedName>
        <fullName evidence="1">RNA helicase</fullName>
        <ecNumber evidence="1">3.6.4.13</ecNumber>
    </recommendedName>
</protein>
<evidence type="ECO:0000259" key="8">
    <source>
        <dbReference type="PROSITE" id="PS51194"/>
    </source>
</evidence>
<dbReference type="Pfam" id="PF00270">
    <property type="entry name" value="DEAD"/>
    <property type="match status" value="1"/>
</dbReference>
<dbReference type="PROSITE" id="PS00039">
    <property type="entry name" value="DEAD_ATP_HELICASE"/>
    <property type="match status" value="1"/>
</dbReference>
<dbReference type="Gene3D" id="3.40.50.300">
    <property type="entry name" value="P-loop containing nucleotide triphosphate hydrolases"/>
    <property type="match status" value="2"/>
</dbReference>
<feature type="region of interest" description="Disordered" evidence="6">
    <location>
        <begin position="947"/>
        <end position="991"/>
    </location>
</feature>
<organism evidence="9 10">
    <name type="scientific">Opisthorchis viverrini</name>
    <name type="common">Southeast Asian liver fluke</name>
    <dbReference type="NCBI Taxonomy" id="6198"/>
    <lineage>
        <taxon>Eukaryota</taxon>
        <taxon>Metazoa</taxon>
        <taxon>Spiralia</taxon>
        <taxon>Lophotrochozoa</taxon>
        <taxon>Platyhelminthes</taxon>
        <taxon>Trematoda</taxon>
        <taxon>Digenea</taxon>
        <taxon>Opisthorchiida</taxon>
        <taxon>Opisthorchiata</taxon>
        <taxon>Opisthorchiidae</taxon>
        <taxon>Opisthorchis</taxon>
    </lineage>
</organism>
<dbReference type="STRING" id="6198.A0A075AAH7"/>
<keyword evidence="3" id="KW-0378">Hydrolase</keyword>
<dbReference type="CTD" id="20315447"/>
<evidence type="ECO:0000256" key="6">
    <source>
        <dbReference type="SAM" id="MobiDB-lite"/>
    </source>
</evidence>
<dbReference type="InterPro" id="IPR027417">
    <property type="entry name" value="P-loop_NTPase"/>
</dbReference>
<evidence type="ECO:0000256" key="2">
    <source>
        <dbReference type="ARBA" id="ARBA00022741"/>
    </source>
</evidence>
<proteinExistence type="predicted"/>
<keyword evidence="4" id="KW-0347">Helicase</keyword>
<dbReference type="GeneID" id="20315447"/>
<dbReference type="AlphaFoldDB" id="A0A075AAH7"/>
<keyword evidence="5" id="KW-0067">ATP-binding</keyword>
<dbReference type="Proteomes" id="UP000054324">
    <property type="component" value="Unassembled WGS sequence"/>
</dbReference>
<dbReference type="OrthoDB" id="6263093at2759"/>
<dbReference type="SMART" id="SM00490">
    <property type="entry name" value="HELICc"/>
    <property type="match status" value="1"/>
</dbReference>
<feature type="domain" description="Helicase ATP-binding" evidence="7">
    <location>
        <begin position="526"/>
        <end position="718"/>
    </location>
</feature>